<dbReference type="InterPro" id="IPR005119">
    <property type="entry name" value="LysR_subst-bd"/>
</dbReference>
<dbReference type="Pfam" id="PF00126">
    <property type="entry name" value="HTH_1"/>
    <property type="match status" value="1"/>
</dbReference>
<name>A0ABR7RNE8_9PROT</name>
<gene>
    <name evidence="6" type="ORF">IBL26_13325</name>
</gene>
<dbReference type="PANTHER" id="PTHR30537">
    <property type="entry name" value="HTH-TYPE TRANSCRIPTIONAL REGULATOR"/>
    <property type="match status" value="1"/>
</dbReference>
<dbReference type="Proteomes" id="UP000626026">
    <property type="component" value="Unassembled WGS sequence"/>
</dbReference>
<dbReference type="InterPro" id="IPR036390">
    <property type="entry name" value="WH_DNA-bd_sf"/>
</dbReference>
<evidence type="ECO:0000313" key="6">
    <source>
        <dbReference type="EMBL" id="MBC9207821.1"/>
    </source>
</evidence>
<evidence type="ECO:0000256" key="1">
    <source>
        <dbReference type="ARBA" id="ARBA00009437"/>
    </source>
</evidence>
<keyword evidence="4" id="KW-0804">Transcription</keyword>
<proteinExistence type="inferred from homology"/>
<dbReference type="PANTHER" id="PTHR30537:SF3">
    <property type="entry name" value="TRANSCRIPTIONAL REGULATORY PROTEIN"/>
    <property type="match status" value="1"/>
</dbReference>
<evidence type="ECO:0000256" key="3">
    <source>
        <dbReference type="ARBA" id="ARBA00023125"/>
    </source>
</evidence>
<keyword evidence="7" id="KW-1185">Reference proteome</keyword>
<evidence type="ECO:0000256" key="2">
    <source>
        <dbReference type="ARBA" id="ARBA00023015"/>
    </source>
</evidence>
<dbReference type="InterPro" id="IPR058163">
    <property type="entry name" value="LysR-type_TF_proteobact-type"/>
</dbReference>
<feature type="domain" description="HTH lysR-type" evidence="5">
    <location>
        <begin position="8"/>
        <end position="65"/>
    </location>
</feature>
<dbReference type="SUPFAM" id="SSF53850">
    <property type="entry name" value="Periplasmic binding protein-like II"/>
    <property type="match status" value="1"/>
</dbReference>
<dbReference type="Pfam" id="PF03466">
    <property type="entry name" value="LysR_substrate"/>
    <property type="match status" value="1"/>
</dbReference>
<dbReference type="EMBL" id="JACTVA010000022">
    <property type="protein sequence ID" value="MBC9207821.1"/>
    <property type="molecule type" value="Genomic_DNA"/>
</dbReference>
<reference evidence="6 7" key="1">
    <citation type="journal article" date="2013" name="Int. J. Syst. Evol. Microbiol.">
        <title>Roseomonas aerophila sp. nov., isolated from air.</title>
        <authorList>
            <person name="Kim S.J."/>
            <person name="Weon H.Y."/>
            <person name="Ahn J.H."/>
            <person name="Hong S.B."/>
            <person name="Seok S.J."/>
            <person name="Whang K.S."/>
            <person name="Kwon S.W."/>
        </authorList>
    </citation>
    <scope>NUCLEOTIDE SEQUENCE [LARGE SCALE GENOMIC DNA]</scope>
    <source>
        <strain evidence="6 7">NBRC 108923</strain>
    </source>
</reference>
<evidence type="ECO:0000259" key="5">
    <source>
        <dbReference type="PROSITE" id="PS50931"/>
    </source>
</evidence>
<evidence type="ECO:0000256" key="4">
    <source>
        <dbReference type="ARBA" id="ARBA00023163"/>
    </source>
</evidence>
<dbReference type="InterPro" id="IPR036388">
    <property type="entry name" value="WH-like_DNA-bd_sf"/>
</dbReference>
<keyword evidence="3" id="KW-0238">DNA-binding</keyword>
<dbReference type="PROSITE" id="PS50931">
    <property type="entry name" value="HTH_LYSR"/>
    <property type="match status" value="1"/>
</dbReference>
<dbReference type="SUPFAM" id="SSF46785">
    <property type="entry name" value="Winged helix' DNA-binding domain"/>
    <property type="match status" value="1"/>
</dbReference>
<organism evidence="6 7">
    <name type="scientific">Teichococcus aerophilus</name>
    <dbReference type="NCBI Taxonomy" id="1224513"/>
    <lineage>
        <taxon>Bacteria</taxon>
        <taxon>Pseudomonadati</taxon>
        <taxon>Pseudomonadota</taxon>
        <taxon>Alphaproteobacteria</taxon>
        <taxon>Acetobacterales</taxon>
        <taxon>Roseomonadaceae</taxon>
        <taxon>Roseomonas</taxon>
    </lineage>
</organism>
<keyword evidence="2" id="KW-0805">Transcription regulation</keyword>
<comment type="similarity">
    <text evidence="1">Belongs to the LysR transcriptional regulatory family.</text>
</comment>
<comment type="caution">
    <text evidence="6">The sequence shown here is derived from an EMBL/GenBank/DDBJ whole genome shotgun (WGS) entry which is preliminary data.</text>
</comment>
<evidence type="ECO:0000313" key="7">
    <source>
        <dbReference type="Proteomes" id="UP000626026"/>
    </source>
</evidence>
<protein>
    <submittedName>
        <fullName evidence="6">LysR family transcriptional regulator</fullName>
    </submittedName>
</protein>
<dbReference type="RefSeq" id="WP_187784987.1">
    <property type="nucleotide sequence ID" value="NZ_JACTVA010000022.1"/>
</dbReference>
<dbReference type="InterPro" id="IPR000847">
    <property type="entry name" value="LysR_HTH_N"/>
</dbReference>
<dbReference type="Gene3D" id="3.40.190.10">
    <property type="entry name" value="Periplasmic binding protein-like II"/>
    <property type="match status" value="1"/>
</dbReference>
<sequence>MPDSARTIAWDDFRLIDAIARAGSLPAAAALLGVHHSTAFRRLGQIEAMLGCPLFERHRTGYVPTQAGEEVVALAGRVDEDITAVTRRLSGQIPAPQGEVRLATSDSLLADLLLPMLAGLRQAQPAIRLDIVTGNTPLNLSRRDADIALRASDAPPDTLVGRRVGGIAWALYGPTGSGMTADASPWVVPGESLPVGRGLHRHHQHLPPERIAGRFDGVLGLTGAVEAGLGVGHLPCFAGDARPGLERLSDPVPELAGTLWLLTHPDLRQTPRIRAVMDYLAEAIGARRELIEGQAGRVVPGG</sequence>
<accession>A0ABR7RNE8</accession>
<dbReference type="Gene3D" id="1.10.10.10">
    <property type="entry name" value="Winged helix-like DNA-binding domain superfamily/Winged helix DNA-binding domain"/>
    <property type="match status" value="1"/>
</dbReference>